<sequence length="81" mass="8127">MEAEESLGPPAWLVLTAALISSAFCASRSISWKLALTFCAPKPLPGLRCGLRPDDRDGAGVVAGAAAPLNDGVTCTGSVGA</sequence>
<proteinExistence type="predicted"/>
<protein>
    <submittedName>
        <fullName evidence="1">Putative secreted protein</fullName>
    </submittedName>
</protein>
<accession>A0A6B0TWN6</accession>
<evidence type="ECO:0000313" key="1">
    <source>
        <dbReference type="EMBL" id="MXU84462.1"/>
    </source>
</evidence>
<dbReference type="AlphaFoldDB" id="A0A6B0TWN6"/>
<name>A0A6B0TWN6_IXORI</name>
<organism evidence="1">
    <name type="scientific">Ixodes ricinus</name>
    <name type="common">Common tick</name>
    <name type="synonym">Acarus ricinus</name>
    <dbReference type="NCBI Taxonomy" id="34613"/>
    <lineage>
        <taxon>Eukaryota</taxon>
        <taxon>Metazoa</taxon>
        <taxon>Ecdysozoa</taxon>
        <taxon>Arthropoda</taxon>
        <taxon>Chelicerata</taxon>
        <taxon>Arachnida</taxon>
        <taxon>Acari</taxon>
        <taxon>Parasitiformes</taxon>
        <taxon>Ixodida</taxon>
        <taxon>Ixodoidea</taxon>
        <taxon>Ixodidae</taxon>
        <taxon>Ixodinae</taxon>
        <taxon>Ixodes</taxon>
    </lineage>
</organism>
<reference evidence="1" key="1">
    <citation type="submission" date="2019-12" db="EMBL/GenBank/DDBJ databases">
        <title>An insight into the sialome of adult female Ixodes ricinus ticks feeding for 6 days.</title>
        <authorList>
            <person name="Perner J."/>
            <person name="Ribeiro J.M.C."/>
        </authorList>
    </citation>
    <scope>NUCLEOTIDE SEQUENCE</scope>
    <source>
        <strain evidence="1">Semi-engorged</strain>
        <tissue evidence="1">Salivary glands</tissue>
    </source>
</reference>
<dbReference type="EMBL" id="GIFC01002379">
    <property type="protein sequence ID" value="MXU84462.1"/>
    <property type="molecule type" value="Transcribed_RNA"/>
</dbReference>